<evidence type="ECO:0000313" key="2">
    <source>
        <dbReference type="EMBL" id="KAF2667752.1"/>
    </source>
</evidence>
<protein>
    <submittedName>
        <fullName evidence="2">Uncharacterized protein</fullName>
    </submittedName>
</protein>
<proteinExistence type="predicted"/>
<name>A0A6A6U6G3_9PEZI</name>
<organism evidence="2 3">
    <name type="scientific">Microthyrium microscopicum</name>
    <dbReference type="NCBI Taxonomy" id="703497"/>
    <lineage>
        <taxon>Eukaryota</taxon>
        <taxon>Fungi</taxon>
        <taxon>Dikarya</taxon>
        <taxon>Ascomycota</taxon>
        <taxon>Pezizomycotina</taxon>
        <taxon>Dothideomycetes</taxon>
        <taxon>Dothideomycetes incertae sedis</taxon>
        <taxon>Microthyriales</taxon>
        <taxon>Microthyriaceae</taxon>
        <taxon>Microthyrium</taxon>
    </lineage>
</organism>
<evidence type="ECO:0000313" key="3">
    <source>
        <dbReference type="Proteomes" id="UP000799302"/>
    </source>
</evidence>
<reference evidence="2" key="1">
    <citation type="journal article" date="2020" name="Stud. Mycol.">
        <title>101 Dothideomycetes genomes: a test case for predicting lifestyles and emergence of pathogens.</title>
        <authorList>
            <person name="Haridas S."/>
            <person name="Albert R."/>
            <person name="Binder M."/>
            <person name="Bloem J."/>
            <person name="Labutti K."/>
            <person name="Salamov A."/>
            <person name="Andreopoulos B."/>
            <person name="Baker S."/>
            <person name="Barry K."/>
            <person name="Bills G."/>
            <person name="Bluhm B."/>
            <person name="Cannon C."/>
            <person name="Castanera R."/>
            <person name="Culley D."/>
            <person name="Daum C."/>
            <person name="Ezra D."/>
            <person name="Gonzalez J."/>
            <person name="Henrissat B."/>
            <person name="Kuo A."/>
            <person name="Liang C."/>
            <person name="Lipzen A."/>
            <person name="Lutzoni F."/>
            <person name="Magnuson J."/>
            <person name="Mondo S."/>
            <person name="Nolan M."/>
            <person name="Ohm R."/>
            <person name="Pangilinan J."/>
            <person name="Park H.-J."/>
            <person name="Ramirez L."/>
            <person name="Alfaro M."/>
            <person name="Sun H."/>
            <person name="Tritt A."/>
            <person name="Yoshinaga Y."/>
            <person name="Zwiers L.-H."/>
            <person name="Turgeon B."/>
            <person name="Goodwin S."/>
            <person name="Spatafora J."/>
            <person name="Crous P."/>
            <person name="Grigoriev I."/>
        </authorList>
    </citation>
    <scope>NUCLEOTIDE SEQUENCE</scope>
    <source>
        <strain evidence="2">CBS 115976</strain>
    </source>
</reference>
<evidence type="ECO:0000256" key="1">
    <source>
        <dbReference type="SAM" id="MobiDB-lite"/>
    </source>
</evidence>
<feature type="region of interest" description="Disordered" evidence="1">
    <location>
        <begin position="68"/>
        <end position="94"/>
    </location>
</feature>
<dbReference type="Proteomes" id="UP000799302">
    <property type="component" value="Unassembled WGS sequence"/>
</dbReference>
<keyword evidence="3" id="KW-1185">Reference proteome</keyword>
<dbReference type="EMBL" id="MU004237">
    <property type="protein sequence ID" value="KAF2667752.1"/>
    <property type="molecule type" value="Genomic_DNA"/>
</dbReference>
<gene>
    <name evidence="2" type="ORF">BT63DRAFT_457054</name>
</gene>
<dbReference type="AlphaFoldDB" id="A0A6A6U6G3"/>
<accession>A0A6A6U6G3</accession>
<feature type="compositionally biased region" description="Low complexity" evidence="1">
    <location>
        <begin position="68"/>
        <end position="87"/>
    </location>
</feature>
<sequence length="113" mass="12152">MTTNEDELQKVIFTPINPIFPTFLHRTAQLTTCQLYVNLSNAIATYGPSSQPARQIESIIADFLASSSSTSTTPATTSASSSAMASAENSPKATTVEAMLPTFQNLVIRPKRL</sequence>